<sequence length="366" mass="39910">MWEEVYTRACADSGVSPRNEILALNDGTLELRGNTFERFNHRITDDELAALSEACSRLPLVAVLHLAYNEISVRGAKVLADALQQGFNSLQFLDLSYNNLNAEAVNAITAGIESHQMLGTLLLRGNPIGGGCGDSMRNLLLNTSTLTTLDLSSTDQDMKSIVQISRGLLRNTTLTSLNLGRPLMDNPDDVAYSIHHLTLALKENRTLQSLDLNHFSITDELLRLLVTSLSDSAVVCLSLRGNKLSQDSGAILAKLLEHRTDFISLDLTANRLRDVGAVSLATAVAAHPSLRELYLCNNTIGGTGITAIAKAIAANTSLTSLELWGNDFSDESVAELYGIREKIMSMTNVDFSFYVVDEKPMLARER</sequence>
<keyword evidence="1" id="KW-0677">Repeat</keyword>
<dbReference type="AlphaFoldDB" id="A0A1X0NG92"/>
<evidence type="ECO:0000256" key="1">
    <source>
        <dbReference type="ARBA" id="ARBA00022737"/>
    </source>
</evidence>
<evidence type="ECO:0000313" key="2">
    <source>
        <dbReference type="EMBL" id="ORC83725.1"/>
    </source>
</evidence>
<accession>A0A1X0NG92</accession>
<dbReference type="EMBL" id="NBCO01000059">
    <property type="protein sequence ID" value="ORC83725.1"/>
    <property type="molecule type" value="Genomic_DNA"/>
</dbReference>
<proteinExistence type="predicted"/>
<dbReference type="InterPro" id="IPR032675">
    <property type="entry name" value="LRR_dom_sf"/>
</dbReference>
<dbReference type="SUPFAM" id="SSF52047">
    <property type="entry name" value="RNI-like"/>
    <property type="match status" value="1"/>
</dbReference>
<organism evidence="2 3">
    <name type="scientific">Trypanosoma theileri</name>
    <dbReference type="NCBI Taxonomy" id="67003"/>
    <lineage>
        <taxon>Eukaryota</taxon>
        <taxon>Discoba</taxon>
        <taxon>Euglenozoa</taxon>
        <taxon>Kinetoplastea</taxon>
        <taxon>Metakinetoplastina</taxon>
        <taxon>Trypanosomatida</taxon>
        <taxon>Trypanosomatidae</taxon>
        <taxon>Trypanosoma</taxon>
    </lineage>
</organism>
<evidence type="ECO:0000313" key="3">
    <source>
        <dbReference type="Proteomes" id="UP000192257"/>
    </source>
</evidence>
<dbReference type="RefSeq" id="XP_028877791.1">
    <property type="nucleotide sequence ID" value="XM_029030921.1"/>
</dbReference>
<dbReference type="Proteomes" id="UP000192257">
    <property type="component" value="Unassembled WGS sequence"/>
</dbReference>
<dbReference type="Gene3D" id="3.80.10.10">
    <property type="entry name" value="Ribonuclease Inhibitor"/>
    <property type="match status" value="3"/>
</dbReference>
<keyword evidence="3" id="KW-1185">Reference proteome</keyword>
<name>A0A1X0NG92_9TRYP</name>
<dbReference type="Pfam" id="PF13516">
    <property type="entry name" value="LRR_6"/>
    <property type="match status" value="5"/>
</dbReference>
<comment type="caution">
    <text evidence="2">The sequence shown here is derived from an EMBL/GenBank/DDBJ whole genome shotgun (WGS) entry which is preliminary data.</text>
</comment>
<protein>
    <submittedName>
        <fullName evidence="2">Leucine richcontaining 34</fullName>
    </submittedName>
</protein>
<dbReference type="GeneID" id="39990701"/>
<reference evidence="2 3" key="1">
    <citation type="submission" date="2017-03" db="EMBL/GenBank/DDBJ databases">
        <title>An alternative strategy for trypanosome survival in the mammalian bloodstream revealed through genome and transcriptome analysis of the ubiquitous bovine parasite Trypanosoma (Megatrypanum) theileri.</title>
        <authorList>
            <person name="Kelly S."/>
            <person name="Ivens A."/>
            <person name="Mott A."/>
            <person name="O'Neill E."/>
            <person name="Emms D."/>
            <person name="Macleod O."/>
            <person name="Voorheis P."/>
            <person name="Matthews J."/>
            <person name="Matthews K."/>
            <person name="Carrington M."/>
        </authorList>
    </citation>
    <scope>NUCLEOTIDE SEQUENCE [LARGE SCALE GENOMIC DNA]</scope>
    <source>
        <strain evidence="2">Edinburgh</strain>
    </source>
</reference>
<dbReference type="SMART" id="SM00368">
    <property type="entry name" value="LRR_RI"/>
    <property type="match status" value="8"/>
</dbReference>
<gene>
    <name evidence="2" type="ORF">TM35_000591170</name>
</gene>
<dbReference type="InterPro" id="IPR052201">
    <property type="entry name" value="LRR-containing_regulator"/>
</dbReference>
<dbReference type="PANTHER" id="PTHR24111:SF0">
    <property type="entry name" value="LEUCINE-RICH REPEAT-CONTAINING PROTEIN"/>
    <property type="match status" value="1"/>
</dbReference>
<dbReference type="InterPro" id="IPR001611">
    <property type="entry name" value="Leu-rich_rpt"/>
</dbReference>
<dbReference type="VEuPathDB" id="TriTrypDB:TM35_000591170"/>
<dbReference type="PANTHER" id="PTHR24111">
    <property type="entry name" value="LEUCINE-RICH REPEAT-CONTAINING PROTEIN 34"/>
    <property type="match status" value="1"/>
</dbReference>
<dbReference type="OrthoDB" id="272549at2759"/>